<protein>
    <submittedName>
        <fullName evidence="1">Uncharacterized protein</fullName>
    </submittedName>
</protein>
<gene>
    <name evidence="1" type="ORF">FOA19_10055</name>
</gene>
<dbReference type="AlphaFoldDB" id="A0A5B6TMV0"/>
<comment type="caution">
    <text evidence="1">The sequence shown here is derived from an EMBL/GenBank/DDBJ whole genome shotgun (WGS) entry which is preliminary data.</text>
</comment>
<keyword evidence="2" id="KW-1185">Reference proteome</keyword>
<evidence type="ECO:0000313" key="1">
    <source>
        <dbReference type="EMBL" id="KAA3437643.1"/>
    </source>
</evidence>
<organism evidence="1 2">
    <name type="scientific">Rufibacter hautae</name>
    <dbReference type="NCBI Taxonomy" id="2595005"/>
    <lineage>
        <taxon>Bacteria</taxon>
        <taxon>Pseudomonadati</taxon>
        <taxon>Bacteroidota</taxon>
        <taxon>Cytophagia</taxon>
        <taxon>Cytophagales</taxon>
        <taxon>Hymenobacteraceae</taxon>
        <taxon>Rufibacter</taxon>
    </lineage>
</organism>
<evidence type="ECO:0000313" key="2">
    <source>
        <dbReference type="Proteomes" id="UP000324133"/>
    </source>
</evidence>
<dbReference type="RefSeq" id="WP_149090706.1">
    <property type="nucleotide sequence ID" value="NZ_VKKY01000002.1"/>
</dbReference>
<dbReference type="Proteomes" id="UP000324133">
    <property type="component" value="Unassembled WGS sequence"/>
</dbReference>
<accession>A0A5B6TMV0</accession>
<reference evidence="1 2" key="1">
    <citation type="submission" date="2019-07" db="EMBL/GenBank/DDBJ databases">
        <title>Rufibacter sp. nov., isolated from lake sediment.</title>
        <authorList>
            <person name="Qu J.-H."/>
        </authorList>
    </citation>
    <scope>NUCLEOTIDE SEQUENCE [LARGE SCALE GENOMIC DNA]</scope>
    <source>
        <strain evidence="1 2">NBS58-1</strain>
    </source>
</reference>
<sequence>MKNQHLLLILLIPFLTSQNSCTQPEKQERSILAEPSPSAPLTTSYKGGEIEYLDGGSVRIAGKLPLVSTVQRMNSLLGKPDSVVAIDLDGCTSGFRSEESKMVYYSGYVFEQFRDTLYFMDATFTKSNGNFLQFNDLRLDSSTTLEEIQRRFPASAKELNPVTMTEFGEVLQLSLAPYKEPTDNRWVLILKNGNLVLVENWFGC</sequence>
<dbReference type="EMBL" id="VKKY01000002">
    <property type="protein sequence ID" value="KAA3437643.1"/>
    <property type="molecule type" value="Genomic_DNA"/>
</dbReference>
<name>A0A5B6TMV0_9BACT</name>
<proteinExistence type="predicted"/>
<dbReference type="OrthoDB" id="893444at2"/>